<evidence type="ECO:0000259" key="8">
    <source>
        <dbReference type="PROSITE" id="PS50113"/>
    </source>
</evidence>
<keyword evidence="4" id="KW-0808">Transferase</keyword>
<dbReference type="CDD" id="cd00130">
    <property type="entry name" value="PAS"/>
    <property type="match status" value="2"/>
</dbReference>
<feature type="domain" description="PAC" evidence="8">
    <location>
        <begin position="78"/>
        <end position="128"/>
    </location>
</feature>
<feature type="region of interest" description="Disordered" evidence="6">
    <location>
        <begin position="275"/>
        <end position="295"/>
    </location>
</feature>
<name>A0ABD5T701_9EURY</name>
<dbReference type="InterPro" id="IPR052162">
    <property type="entry name" value="Sensor_kinase/Photoreceptor"/>
</dbReference>
<dbReference type="NCBIfam" id="TIGR00229">
    <property type="entry name" value="sensory_box"/>
    <property type="match status" value="2"/>
</dbReference>
<comment type="caution">
    <text evidence="9">The sequence shown here is derived from an EMBL/GenBank/DDBJ whole genome shotgun (WGS) entry which is preliminary data.</text>
</comment>
<comment type="catalytic activity">
    <reaction evidence="1">
        <text>ATP + protein L-histidine = ADP + protein N-phospho-L-histidine.</text>
        <dbReference type="EC" id="2.7.13.3"/>
    </reaction>
</comment>
<dbReference type="SMART" id="SM00091">
    <property type="entry name" value="PAS"/>
    <property type="match status" value="2"/>
</dbReference>
<feature type="domain" description="PAC" evidence="8">
    <location>
        <begin position="197"/>
        <end position="248"/>
    </location>
</feature>
<dbReference type="PANTHER" id="PTHR43304:SF1">
    <property type="entry name" value="PAC DOMAIN-CONTAINING PROTEIN"/>
    <property type="match status" value="1"/>
</dbReference>
<dbReference type="InterPro" id="IPR013655">
    <property type="entry name" value="PAS_fold_3"/>
</dbReference>
<dbReference type="InterPro" id="IPR001610">
    <property type="entry name" value="PAC"/>
</dbReference>
<dbReference type="AlphaFoldDB" id="A0ABD5T701"/>
<dbReference type="Pfam" id="PF08447">
    <property type="entry name" value="PAS_3"/>
    <property type="match status" value="1"/>
</dbReference>
<dbReference type="SMART" id="SM00086">
    <property type="entry name" value="PAC"/>
    <property type="match status" value="2"/>
</dbReference>
<dbReference type="InterPro" id="IPR013656">
    <property type="entry name" value="PAS_4"/>
</dbReference>
<reference evidence="9 10" key="1">
    <citation type="journal article" date="2019" name="Int. J. Syst. Evol. Microbiol.">
        <title>The Global Catalogue of Microorganisms (GCM) 10K type strain sequencing project: providing services to taxonomists for standard genome sequencing and annotation.</title>
        <authorList>
            <consortium name="The Broad Institute Genomics Platform"/>
            <consortium name="The Broad Institute Genome Sequencing Center for Infectious Disease"/>
            <person name="Wu L."/>
            <person name="Ma J."/>
        </authorList>
    </citation>
    <scope>NUCLEOTIDE SEQUENCE [LARGE SCALE GENOMIC DNA]</scope>
    <source>
        <strain evidence="9 10">PJ61</strain>
    </source>
</reference>
<accession>A0ABD5T701</accession>
<dbReference type="Pfam" id="PF08448">
    <property type="entry name" value="PAS_4"/>
    <property type="match status" value="1"/>
</dbReference>
<dbReference type="Proteomes" id="UP001596274">
    <property type="component" value="Unassembled WGS sequence"/>
</dbReference>
<dbReference type="InterPro" id="IPR000014">
    <property type="entry name" value="PAS"/>
</dbReference>
<feature type="non-terminal residue" evidence="9">
    <location>
        <position position="295"/>
    </location>
</feature>
<feature type="domain" description="PAS" evidence="7">
    <location>
        <begin position="122"/>
        <end position="195"/>
    </location>
</feature>
<keyword evidence="3" id="KW-0597">Phosphoprotein</keyword>
<evidence type="ECO:0000256" key="2">
    <source>
        <dbReference type="ARBA" id="ARBA00012438"/>
    </source>
</evidence>
<dbReference type="SUPFAM" id="SSF55785">
    <property type="entry name" value="PYP-like sensor domain (PAS domain)"/>
    <property type="match status" value="2"/>
</dbReference>
<evidence type="ECO:0000256" key="6">
    <source>
        <dbReference type="SAM" id="MobiDB-lite"/>
    </source>
</evidence>
<evidence type="ECO:0000256" key="3">
    <source>
        <dbReference type="ARBA" id="ARBA00022553"/>
    </source>
</evidence>
<evidence type="ECO:0000256" key="1">
    <source>
        <dbReference type="ARBA" id="ARBA00000085"/>
    </source>
</evidence>
<keyword evidence="10" id="KW-1185">Reference proteome</keyword>
<evidence type="ECO:0000256" key="5">
    <source>
        <dbReference type="ARBA" id="ARBA00022777"/>
    </source>
</evidence>
<dbReference type="InterPro" id="IPR035965">
    <property type="entry name" value="PAS-like_dom_sf"/>
</dbReference>
<dbReference type="PROSITE" id="PS50113">
    <property type="entry name" value="PAC"/>
    <property type="match status" value="2"/>
</dbReference>
<keyword evidence="5" id="KW-0418">Kinase</keyword>
<dbReference type="EMBL" id="JBHSWT010000589">
    <property type="protein sequence ID" value="MFC6771981.1"/>
    <property type="molecule type" value="Genomic_DNA"/>
</dbReference>
<dbReference type="InterPro" id="IPR000700">
    <property type="entry name" value="PAS-assoc_C"/>
</dbReference>
<evidence type="ECO:0000259" key="7">
    <source>
        <dbReference type="PROSITE" id="PS50112"/>
    </source>
</evidence>
<proteinExistence type="predicted"/>
<gene>
    <name evidence="9" type="ORF">ACFQDD_10720</name>
</gene>
<dbReference type="PROSITE" id="PS50112">
    <property type="entry name" value="PAS"/>
    <property type="match status" value="2"/>
</dbReference>
<sequence>MCERPDPGTLIDLAQDKVVVLDADGIYHYCNAAVTDLLGFDPEELIGADAFELVYPDDREWVRDVFDAIVAGERGTDEPFEYRYGTADGEWIWLRTTVHAPAETGVDGYVLTSRDVTEEVESRRRLETIASVSSDVFWMFSADWSDLLFVNDAVEDVYGVSAETLERQPRRFLQAVHPDDRPYVERAMDRLSNGESTHLDYRLGTDEGSTTWVRVPGEPVIEHGEVVAVTGFARDVTEEYRRERQLAVMDNLLRHTIRNDMNIVDGTAAQIADRVAEASDADDADGADDRDPTDV</sequence>
<organism evidence="9 10">
    <name type="scientific">Halorubrum pallidum</name>
    <dbReference type="NCBI Taxonomy" id="1526114"/>
    <lineage>
        <taxon>Archaea</taxon>
        <taxon>Methanobacteriati</taxon>
        <taxon>Methanobacteriota</taxon>
        <taxon>Stenosarchaea group</taxon>
        <taxon>Halobacteria</taxon>
        <taxon>Halobacteriales</taxon>
        <taxon>Haloferacaceae</taxon>
        <taxon>Halorubrum</taxon>
    </lineage>
</organism>
<evidence type="ECO:0000313" key="10">
    <source>
        <dbReference type="Proteomes" id="UP001596274"/>
    </source>
</evidence>
<evidence type="ECO:0000256" key="4">
    <source>
        <dbReference type="ARBA" id="ARBA00022679"/>
    </source>
</evidence>
<dbReference type="Gene3D" id="3.30.450.20">
    <property type="entry name" value="PAS domain"/>
    <property type="match status" value="2"/>
</dbReference>
<dbReference type="EC" id="2.7.13.3" evidence="2"/>
<dbReference type="PANTHER" id="PTHR43304">
    <property type="entry name" value="PHYTOCHROME-LIKE PROTEIN CPH1"/>
    <property type="match status" value="1"/>
</dbReference>
<evidence type="ECO:0000313" key="9">
    <source>
        <dbReference type="EMBL" id="MFC6771981.1"/>
    </source>
</evidence>
<dbReference type="GO" id="GO:0004673">
    <property type="term" value="F:protein histidine kinase activity"/>
    <property type="evidence" value="ECO:0007669"/>
    <property type="project" value="UniProtKB-EC"/>
</dbReference>
<feature type="domain" description="PAS" evidence="7">
    <location>
        <begin position="10"/>
        <end position="73"/>
    </location>
</feature>
<protein>
    <recommendedName>
        <fullName evidence="2">histidine kinase</fullName>
        <ecNumber evidence="2">2.7.13.3</ecNumber>
    </recommendedName>
</protein>